<proteinExistence type="predicted"/>
<dbReference type="EMBL" id="RWIT01000028">
    <property type="protein sequence ID" value="RSK43087.1"/>
    <property type="molecule type" value="Genomic_DNA"/>
</dbReference>
<keyword evidence="5" id="KW-1185">Reference proteome</keyword>
<reference evidence="4 5" key="1">
    <citation type="submission" date="2018-12" db="EMBL/GenBank/DDBJ databases">
        <authorList>
            <person name="Feng G."/>
            <person name="Zhu H."/>
        </authorList>
    </citation>
    <scope>NUCLEOTIDE SEQUENCE [LARGE SCALE GENOMIC DNA]</scope>
    <source>
        <strain evidence="4 5">KCTC 12533</strain>
    </source>
</reference>
<dbReference type="PROSITE" id="PS00101">
    <property type="entry name" value="HEXAPEP_TRANSFERASES"/>
    <property type="match status" value="1"/>
</dbReference>
<accession>A0A3R9MD81</accession>
<protein>
    <submittedName>
        <fullName evidence="4">Acyltransferase</fullName>
    </submittedName>
</protein>
<organism evidence="4 5">
    <name type="scientific">Hymenobacter rigui</name>
    <dbReference type="NCBI Taxonomy" id="334424"/>
    <lineage>
        <taxon>Bacteria</taxon>
        <taxon>Pseudomonadati</taxon>
        <taxon>Bacteroidota</taxon>
        <taxon>Cytophagia</taxon>
        <taxon>Cytophagales</taxon>
        <taxon>Hymenobacteraceae</taxon>
        <taxon>Hymenobacter</taxon>
    </lineage>
</organism>
<dbReference type="InterPro" id="IPR001451">
    <property type="entry name" value="Hexapep"/>
</dbReference>
<dbReference type="AlphaFoldDB" id="A0A3R9MD81"/>
<evidence type="ECO:0000313" key="4">
    <source>
        <dbReference type="EMBL" id="RSK43087.1"/>
    </source>
</evidence>
<keyword evidence="3 4" id="KW-0012">Acyltransferase</keyword>
<gene>
    <name evidence="4" type="ORF">EI291_22450</name>
</gene>
<dbReference type="CDD" id="cd04647">
    <property type="entry name" value="LbH_MAT_like"/>
    <property type="match status" value="1"/>
</dbReference>
<dbReference type="Proteomes" id="UP000273500">
    <property type="component" value="Unassembled WGS sequence"/>
</dbReference>
<evidence type="ECO:0000256" key="1">
    <source>
        <dbReference type="ARBA" id="ARBA00022679"/>
    </source>
</evidence>
<evidence type="ECO:0000256" key="3">
    <source>
        <dbReference type="ARBA" id="ARBA00023315"/>
    </source>
</evidence>
<sequence length="209" mass="22619">MLAIPILRPLLHQRLAVVRRQQPDVTGAALLLPLLRDLADGLLSVAAARLWLRRAELGRRVSVKGRPRYRNAGRLILGDRVRILSDVEQTKLFVGRGAVLRLGAGCRINGAHLSASHLIDIGDNVRIGPYSVLLDDDYHQAGSYETAGKSGAIRIGNNVWIATRVTILRGVHIGEGASVATGAVVTKDVPPYTLVAGVPAKVIRHLRHE</sequence>
<dbReference type="InterPro" id="IPR018357">
    <property type="entry name" value="Hexapep_transf_CS"/>
</dbReference>
<dbReference type="SUPFAM" id="SSF51161">
    <property type="entry name" value="Trimeric LpxA-like enzymes"/>
    <property type="match status" value="1"/>
</dbReference>
<dbReference type="PANTHER" id="PTHR23416">
    <property type="entry name" value="SIALIC ACID SYNTHASE-RELATED"/>
    <property type="match status" value="1"/>
</dbReference>
<comment type="caution">
    <text evidence="4">The sequence shown here is derived from an EMBL/GenBank/DDBJ whole genome shotgun (WGS) entry which is preliminary data.</text>
</comment>
<keyword evidence="2" id="KW-0677">Repeat</keyword>
<dbReference type="Gene3D" id="2.160.10.10">
    <property type="entry name" value="Hexapeptide repeat proteins"/>
    <property type="match status" value="1"/>
</dbReference>
<keyword evidence="1 4" id="KW-0808">Transferase</keyword>
<dbReference type="InterPro" id="IPR051159">
    <property type="entry name" value="Hexapeptide_acetyltransf"/>
</dbReference>
<dbReference type="GO" id="GO:0016746">
    <property type="term" value="F:acyltransferase activity"/>
    <property type="evidence" value="ECO:0007669"/>
    <property type="project" value="UniProtKB-KW"/>
</dbReference>
<dbReference type="InterPro" id="IPR011004">
    <property type="entry name" value="Trimer_LpxA-like_sf"/>
</dbReference>
<dbReference type="PANTHER" id="PTHR23416:SF78">
    <property type="entry name" value="LIPOPOLYSACCHARIDE BIOSYNTHESIS O-ACETYL TRANSFERASE WBBJ-RELATED"/>
    <property type="match status" value="1"/>
</dbReference>
<evidence type="ECO:0000313" key="5">
    <source>
        <dbReference type="Proteomes" id="UP000273500"/>
    </source>
</evidence>
<dbReference type="Pfam" id="PF00132">
    <property type="entry name" value="Hexapep"/>
    <property type="match status" value="1"/>
</dbReference>
<evidence type="ECO:0000256" key="2">
    <source>
        <dbReference type="ARBA" id="ARBA00022737"/>
    </source>
</evidence>
<dbReference type="OrthoDB" id="9814490at2"/>
<name>A0A3R9MD81_9BACT</name>
<dbReference type="RefSeq" id="WP_125424530.1">
    <property type="nucleotide sequence ID" value="NZ_RWIT01000028.1"/>
</dbReference>